<dbReference type="KEGG" id="bpm:BURPS1710b_A1476"/>
<protein>
    <submittedName>
        <fullName evidence="2">Uncharacterized protein</fullName>
    </submittedName>
</protein>
<feature type="compositionally biased region" description="Basic and acidic residues" evidence="1">
    <location>
        <begin position="801"/>
        <end position="810"/>
    </location>
</feature>
<feature type="region of interest" description="Disordered" evidence="1">
    <location>
        <begin position="124"/>
        <end position="148"/>
    </location>
</feature>
<feature type="compositionally biased region" description="Basic and acidic residues" evidence="1">
    <location>
        <begin position="393"/>
        <end position="414"/>
    </location>
</feature>
<dbReference type="Proteomes" id="UP000002700">
    <property type="component" value="Chromosome II"/>
</dbReference>
<gene>
    <name evidence="2" type="ordered locus">BURPS1710b_A1476</name>
</gene>
<reference evidence="2 3" key="1">
    <citation type="submission" date="2005-09" db="EMBL/GenBank/DDBJ databases">
        <authorList>
            <person name="Woods D.E."/>
            <person name="Nierman W.C."/>
        </authorList>
    </citation>
    <scope>NUCLEOTIDE SEQUENCE [LARGE SCALE GENOMIC DNA]</scope>
    <source>
        <strain evidence="2 3">1710b</strain>
    </source>
</reference>
<dbReference type="EMBL" id="CP000125">
    <property type="protein sequence ID" value="ABA51909.1"/>
    <property type="molecule type" value="Genomic_DNA"/>
</dbReference>
<accession>Q3JIH1</accession>
<feature type="compositionally biased region" description="Basic and acidic residues" evidence="1">
    <location>
        <begin position="131"/>
        <end position="148"/>
    </location>
</feature>
<proteinExistence type="predicted"/>
<evidence type="ECO:0000256" key="1">
    <source>
        <dbReference type="SAM" id="MobiDB-lite"/>
    </source>
</evidence>
<dbReference type="HOGENOM" id="CLU_252564_0_0_4"/>
<evidence type="ECO:0000313" key="2">
    <source>
        <dbReference type="EMBL" id="ABA51909.1"/>
    </source>
</evidence>
<dbReference type="EnsemblBacteria" id="ABA51909">
    <property type="protein sequence ID" value="ABA51909"/>
    <property type="gene ID" value="BURPS1710b_A1476"/>
</dbReference>
<feature type="region of interest" description="Disordered" evidence="1">
    <location>
        <begin position="393"/>
        <end position="423"/>
    </location>
</feature>
<feature type="region of interest" description="Disordered" evidence="1">
    <location>
        <begin position="794"/>
        <end position="827"/>
    </location>
</feature>
<organism evidence="2 3">
    <name type="scientific">Burkholderia pseudomallei (strain 1710b)</name>
    <dbReference type="NCBI Taxonomy" id="320372"/>
    <lineage>
        <taxon>Bacteria</taxon>
        <taxon>Pseudomonadati</taxon>
        <taxon>Pseudomonadota</taxon>
        <taxon>Betaproteobacteria</taxon>
        <taxon>Burkholderiales</taxon>
        <taxon>Burkholderiaceae</taxon>
        <taxon>Burkholderia</taxon>
        <taxon>pseudomallei group</taxon>
    </lineage>
</organism>
<evidence type="ECO:0000313" key="3">
    <source>
        <dbReference type="Proteomes" id="UP000002700"/>
    </source>
</evidence>
<sequence length="1429" mass="162598">MRRVPSSCSPSCSSSSSLSFLHLCARASRRQRIGERARFGQRGLCGLAVHARVVDAQQHVAACIEHGEAAGRVFDDAVGRRRGQARELRAADPPHGRRVGPRGAPFGEQHAQHMLDVIDGQAQLERKRQRPQAEHRGGRHAADPHDAGRGVVGHAPVAGRQQLAVPRGMRRARERRGFGRRVRRARERGADLLRLRPVDERHAEQLGLRARVAAPHVDAPDVADHVAGRLARELDGRAARRHVRQRVEPQHDVRHLAQLARLARRRHHPVADRARMLEHERRGQHRAPVEAERVRVRRDRGIDRIAALEALERPKPHRLADVVPARDELADVRQLADRHEALDLHGRRRAADRAHEHHLAAARRGQFAQPVPHALIDVHRAHIALRDREVRDHPDAFPRRPNERLHAAGGRERVPGGPQSQARERLVRGRVVGLARHPAPAPRQRADVAELHEPRLRANRVAQIREAQHLRAHRVREILGALLDQAHRPVDARVVDHHPQRIAQLVAQRAHGRAVGHVAHAVMNRQAERGHLVERRLQLAPPLQALQRRADRLRRMLGRRRAQLLEAIVLEAWLVERHPRLAAVGRRLAPGDDHRAAMTLGERARAQQADAARAAREQHGVARAERGARVDGVRRQFVALRVQRVAHAAAIADFEQPPAIELVDDEPIDAARLVGRDVEHAHVAVRQLLRQRLREPGPQAAERLRAGGLAVAHLPVHPRERDIEEPRCVVLRRPVAVACLEQLDGAAHRRLPRARVVERERRLEPEIDDAVERPRLVDEHPRRFRVIGARRGREHRHFRAGSRERRRDPLGRAAAPVDERDSPAAQRGRRLVGHRIDGHGPPCEAPCGHAAGARVGVDGRRRRGGRRRERQRRSLGRIARRTRLARGGGGRAASMRGVERARLHRGKRGGARARLARRRHRTRGARRRRRIAERAQRARGLMFAHAREMALLPLARLHDQTDAVHRPQRDRRAELDRVAGQRVQIEVLRDHRDEHAHLQERGLEADALAHPAAEREIDEAVARRRVAREVLRVERVRIAPERRMAMRDVRRHEDRRTRRNPVAADLVVLDEIAREAPDRRIDAQHLVDDLRQIRQLFEVLHGGRTAAEARVELVAQLAQHGRMLRERVQRPREARARRLVPREEHGHHFVVHFLLRHRRAGVRIARVQQQRDHVARLAARFAVIGDDLRDDRVDRAARVRDPAIEARRRPARNEVVQVALRHHRLDPEAHRRPRCLRVRRHVGVEHHQPEHPEAQVHHLFDDVERLAGRQRAPAMRERERRVADGGRVRIDLLLVKERLHDAPVAPPEFAVGRQQAVAEEHLEVVVETPAHVVAVVLLQHVLNVIRMRERVRDERAEPVARDVAVLLMQPQQHRDRIALVCGEVAHHEAAARPRRLAVLAHAVSRSVARRAASASTSAFVAYAPVVRCT</sequence>
<name>Q3JIH1_BURP1</name>